<evidence type="ECO:0000259" key="4">
    <source>
        <dbReference type="PROSITE" id="PS01124"/>
    </source>
</evidence>
<dbReference type="InterPro" id="IPR032783">
    <property type="entry name" value="AraC_lig"/>
</dbReference>
<dbReference type="Pfam" id="PF12852">
    <property type="entry name" value="Cupin_6"/>
    <property type="match status" value="1"/>
</dbReference>
<evidence type="ECO:0000256" key="2">
    <source>
        <dbReference type="ARBA" id="ARBA00023125"/>
    </source>
</evidence>
<keyword evidence="1" id="KW-0805">Transcription regulation</keyword>
<sequence>MDVLTGLLDGPKARGAFLLKSVFNPPWSLRIEDRAPISLVTMVHGHAWVMPDHGVPARIGPGDVVVLRGPDPYTIADAQDTPVQITVGPEQRCGTSDGEDVTDSMALGVRTWGDPIGQGSSVMLSGTYQAPGEIGRRLLGALPALLVRPAALDDSPLVPLLAEEIGRDELGQELVLDRLLDLLFVSVLRAWLAEPDAGAPAWYQARSDPRVGPALRLLHEQPAHAWTVESLARKVGVSRAVLARRFAEVVGEPPMTYLATWRLALAADLLREPDTTLAAVAHQVGYSSAFALSSAFKRVRGVSPQEYRKSGASPIILPPATPSRTVVLGG</sequence>
<evidence type="ECO:0000313" key="6">
    <source>
        <dbReference type="Proteomes" id="UP001458415"/>
    </source>
</evidence>
<comment type="caution">
    <text evidence="5">The sequence shown here is derived from an EMBL/GenBank/DDBJ whole genome shotgun (WGS) entry which is preliminary data.</text>
</comment>
<dbReference type="Proteomes" id="UP001458415">
    <property type="component" value="Unassembled WGS sequence"/>
</dbReference>
<dbReference type="PANTHER" id="PTHR46796:SF13">
    <property type="entry name" value="HTH-TYPE TRANSCRIPTIONAL ACTIVATOR RHAS"/>
    <property type="match status" value="1"/>
</dbReference>
<dbReference type="InterPro" id="IPR050204">
    <property type="entry name" value="AraC_XylS_family_regulators"/>
</dbReference>
<dbReference type="EMBL" id="JBEPCU010000149">
    <property type="protein sequence ID" value="MER6977676.1"/>
    <property type="molecule type" value="Genomic_DNA"/>
</dbReference>
<dbReference type="Pfam" id="PF12833">
    <property type="entry name" value="HTH_18"/>
    <property type="match status" value="1"/>
</dbReference>
<name>A0ABV1W0H0_9ACTN</name>
<dbReference type="RefSeq" id="WP_086726829.1">
    <property type="nucleotide sequence ID" value="NZ_MUBM01000159.1"/>
</dbReference>
<keyword evidence="3" id="KW-0804">Transcription</keyword>
<gene>
    <name evidence="5" type="ORF">ABT317_11815</name>
</gene>
<dbReference type="InterPro" id="IPR018060">
    <property type="entry name" value="HTH_AraC"/>
</dbReference>
<reference evidence="5 6" key="1">
    <citation type="submission" date="2024-06" db="EMBL/GenBank/DDBJ databases">
        <title>The Natural Products Discovery Center: Release of the First 8490 Sequenced Strains for Exploring Actinobacteria Biosynthetic Diversity.</title>
        <authorList>
            <person name="Kalkreuter E."/>
            <person name="Kautsar S.A."/>
            <person name="Yang D."/>
            <person name="Bader C.D."/>
            <person name="Teijaro C.N."/>
            <person name="Fluegel L."/>
            <person name="Davis C.M."/>
            <person name="Simpson J.R."/>
            <person name="Lauterbach L."/>
            <person name="Steele A.D."/>
            <person name="Gui C."/>
            <person name="Meng S."/>
            <person name="Li G."/>
            <person name="Viehrig K."/>
            <person name="Ye F."/>
            <person name="Su P."/>
            <person name="Kiefer A.F."/>
            <person name="Nichols A."/>
            <person name="Cepeda A.J."/>
            <person name="Yan W."/>
            <person name="Fan B."/>
            <person name="Jiang Y."/>
            <person name="Adhikari A."/>
            <person name="Zheng C.-J."/>
            <person name="Schuster L."/>
            <person name="Cowan T.M."/>
            <person name="Smanski M.J."/>
            <person name="Chevrette M.G."/>
            <person name="De Carvalho L.P.S."/>
            <person name="Shen B."/>
        </authorList>
    </citation>
    <scope>NUCLEOTIDE SEQUENCE [LARGE SCALE GENOMIC DNA]</scope>
    <source>
        <strain evidence="5 6">NPDC000634</strain>
    </source>
</reference>
<dbReference type="PANTHER" id="PTHR46796">
    <property type="entry name" value="HTH-TYPE TRANSCRIPTIONAL ACTIVATOR RHAS-RELATED"/>
    <property type="match status" value="1"/>
</dbReference>
<accession>A0ABV1W0H0</accession>
<organism evidence="5 6">
    <name type="scientific">Streptomyces carpinensis</name>
    <dbReference type="NCBI Taxonomy" id="66369"/>
    <lineage>
        <taxon>Bacteria</taxon>
        <taxon>Bacillati</taxon>
        <taxon>Actinomycetota</taxon>
        <taxon>Actinomycetes</taxon>
        <taxon>Kitasatosporales</taxon>
        <taxon>Streptomycetaceae</taxon>
        <taxon>Streptomyces</taxon>
    </lineage>
</organism>
<dbReference type="InterPro" id="IPR009057">
    <property type="entry name" value="Homeodomain-like_sf"/>
</dbReference>
<keyword evidence="6" id="KW-1185">Reference proteome</keyword>
<feature type="domain" description="HTH araC/xylS-type" evidence="4">
    <location>
        <begin position="212"/>
        <end position="310"/>
    </location>
</feature>
<dbReference type="SMART" id="SM00342">
    <property type="entry name" value="HTH_ARAC"/>
    <property type="match status" value="1"/>
</dbReference>
<proteinExistence type="predicted"/>
<dbReference type="InterPro" id="IPR018062">
    <property type="entry name" value="HTH_AraC-typ_CS"/>
</dbReference>
<dbReference type="SUPFAM" id="SSF46689">
    <property type="entry name" value="Homeodomain-like"/>
    <property type="match status" value="2"/>
</dbReference>
<dbReference type="PROSITE" id="PS01124">
    <property type="entry name" value="HTH_ARAC_FAMILY_2"/>
    <property type="match status" value="1"/>
</dbReference>
<keyword evidence="2" id="KW-0238">DNA-binding</keyword>
<evidence type="ECO:0000313" key="5">
    <source>
        <dbReference type="EMBL" id="MER6977676.1"/>
    </source>
</evidence>
<dbReference type="Gene3D" id="1.10.10.60">
    <property type="entry name" value="Homeodomain-like"/>
    <property type="match status" value="2"/>
</dbReference>
<evidence type="ECO:0000256" key="1">
    <source>
        <dbReference type="ARBA" id="ARBA00023015"/>
    </source>
</evidence>
<dbReference type="PROSITE" id="PS00041">
    <property type="entry name" value="HTH_ARAC_FAMILY_1"/>
    <property type="match status" value="1"/>
</dbReference>
<protein>
    <submittedName>
        <fullName evidence="5">AraC family transcriptional regulator</fullName>
    </submittedName>
</protein>
<evidence type="ECO:0000256" key="3">
    <source>
        <dbReference type="ARBA" id="ARBA00023163"/>
    </source>
</evidence>